<evidence type="ECO:0000313" key="6">
    <source>
        <dbReference type="Proteomes" id="UP000325576"/>
    </source>
</evidence>
<dbReference type="EMBL" id="MRBO01000278">
    <property type="protein sequence ID" value="KAB2585827.1"/>
    <property type="molecule type" value="Genomic_DNA"/>
</dbReference>
<dbReference type="CDD" id="cd17319">
    <property type="entry name" value="MFS_ExuT_GudP_like"/>
    <property type="match status" value="1"/>
</dbReference>
<organism evidence="5 6">
    <name type="scientific">Rhodococcus erythropolis</name>
    <name type="common">Arthrobacter picolinophilus</name>
    <dbReference type="NCBI Taxonomy" id="1833"/>
    <lineage>
        <taxon>Bacteria</taxon>
        <taxon>Bacillati</taxon>
        <taxon>Actinomycetota</taxon>
        <taxon>Actinomycetes</taxon>
        <taxon>Mycobacteriales</taxon>
        <taxon>Nocardiaceae</taxon>
        <taxon>Rhodococcus</taxon>
        <taxon>Rhodococcus erythropolis group</taxon>
    </lineage>
</organism>
<dbReference type="Pfam" id="PF07690">
    <property type="entry name" value="MFS_1"/>
    <property type="match status" value="1"/>
</dbReference>
<dbReference type="PROSITE" id="PS50850">
    <property type="entry name" value="MFS"/>
    <property type="match status" value="1"/>
</dbReference>
<reference evidence="5 6" key="1">
    <citation type="journal article" date="2017" name="Poromechanics V (2013)">
        <title>Genomic Characterization of the Arsenic-Tolerant Actinobacterium, &lt;i&gt;Rhodococcus erythropolis&lt;/i&gt; S43.</title>
        <authorList>
            <person name="Retamal-Morales G."/>
            <person name="Mehnert M."/>
            <person name="Schwabe R."/>
            <person name="Tischler D."/>
            <person name="Schloemann M."/>
            <person name="Levican G.J."/>
        </authorList>
    </citation>
    <scope>NUCLEOTIDE SEQUENCE [LARGE SCALE GENOMIC DNA]</scope>
    <source>
        <strain evidence="5 6">S43</strain>
    </source>
</reference>
<evidence type="ECO:0000256" key="2">
    <source>
        <dbReference type="ARBA" id="ARBA00022692"/>
    </source>
</evidence>
<comment type="subcellular location">
    <subcellularLocation>
        <location evidence="1">Cell membrane</location>
        <topology evidence="1">Multi-pass membrane protein</topology>
    </subcellularLocation>
</comment>
<accession>A0A0C2WHQ7</accession>
<dbReference type="Gene3D" id="1.20.1250.20">
    <property type="entry name" value="MFS general substrate transporter like domains"/>
    <property type="match status" value="2"/>
</dbReference>
<evidence type="ECO:0000313" key="5">
    <source>
        <dbReference type="EMBL" id="KAB2585827.1"/>
    </source>
</evidence>
<dbReference type="InterPro" id="IPR050382">
    <property type="entry name" value="MFS_Na/Anion_cotransporter"/>
</dbReference>
<dbReference type="RefSeq" id="WP_021342959.1">
    <property type="nucleotide sequence ID" value="NZ_BHXB01000001.1"/>
</dbReference>
<keyword evidence="4" id="KW-0472">Membrane</keyword>
<dbReference type="Proteomes" id="UP000325576">
    <property type="component" value="Unassembled WGS sequence"/>
</dbReference>
<dbReference type="InterPro" id="IPR020846">
    <property type="entry name" value="MFS_dom"/>
</dbReference>
<dbReference type="AlphaFoldDB" id="A0A0C2WHQ7"/>
<dbReference type="GO" id="GO:0005886">
    <property type="term" value="C:plasma membrane"/>
    <property type="evidence" value="ECO:0007669"/>
    <property type="project" value="UniProtKB-SubCell"/>
</dbReference>
<dbReference type="InterPro" id="IPR036259">
    <property type="entry name" value="MFS_trans_sf"/>
</dbReference>
<dbReference type="GO" id="GO:0022857">
    <property type="term" value="F:transmembrane transporter activity"/>
    <property type="evidence" value="ECO:0007669"/>
    <property type="project" value="InterPro"/>
</dbReference>
<dbReference type="PANTHER" id="PTHR11662:SF399">
    <property type="entry name" value="FI19708P1-RELATED"/>
    <property type="match status" value="1"/>
</dbReference>
<gene>
    <name evidence="5" type="ORF">BS297_08400</name>
</gene>
<evidence type="ECO:0000256" key="3">
    <source>
        <dbReference type="ARBA" id="ARBA00022989"/>
    </source>
</evidence>
<name>A0A0C2WHQ7_RHOER</name>
<keyword evidence="2" id="KW-0812">Transmembrane</keyword>
<dbReference type="PANTHER" id="PTHR11662">
    <property type="entry name" value="SOLUTE CARRIER FAMILY 17"/>
    <property type="match status" value="1"/>
</dbReference>
<dbReference type="SUPFAM" id="SSF103473">
    <property type="entry name" value="MFS general substrate transporter"/>
    <property type="match status" value="1"/>
</dbReference>
<protein>
    <submittedName>
        <fullName evidence="5">MFS transporter</fullName>
    </submittedName>
</protein>
<comment type="caution">
    <text evidence="5">The sequence shown here is derived from an EMBL/GenBank/DDBJ whole genome shotgun (WGS) entry which is preliminary data.</text>
</comment>
<evidence type="ECO:0000256" key="4">
    <source>
        <dbReference type="ARBA" id="ARBA00023136"/>
    </source>
</evidence>
<keyword evidence="3" id="KW-1133">Transmembrane helix</keyword>
<evidence type="ECO:0000256" key="1">
    <source>
        <dbReference type="ARBA" id="ARBA00004651"/>
    </source>
</evidence>
<sequence>MKAERVTVEESSRGTGGSVRNMLDNRSIRRTTTVTVGLLSTIWLIDMVDRVMIGLALPMIGDEFSLSSTQLGGVVSVFAIFYMLGQVPGGMLADRFGPRPLLIVALILWSVFTALTGFAWGLISLMVMRAMFGISQGLFPAASFKALAERTRPKTRATAMGFMLGANNLGPGVAPLIIAPVLMAVGWRDAFWLVAIVGAVIGTVVWLVLPAPLDTDISEDPEAALQPLASEHSRAAVFKSASVWKFAILFCLANMSAYGLMTWVPSYLLNDKGLSLIDTGIFAAIPFIVTALATIVGGRLVDKYFHDRARILLVPCMATSAVLLFLMTTADTVAMFTFYETLALGISGLCSMSIFAMPLRALPSEFLGSGMGLINGCGQFAGFITPLVMGWMVDQFSYMAAFGVLVGATSAAALVAMIVPQTPAKF</sequence>
<proteinExistence type="predicted"/>
<dbReference type="InterPro" id="IPR011701">
    <property type="entry name" value="MFS"/>
</dbReference>